<feature type="region of interest" description="Disordered" evidence="1">
    <location>
        <begin position="1"/>
        <end position="48"/>
    </location>
</feature>
<evidence type="ECO:0000256" key="1">
    <source>
        <dbReference type="SAM" id="MobiDB-lite"/>
    </source>
</evidence>
<dbReference type="Proteomes" id="UP001592528">
    <property type="component" value="Unassembled WGS sequence"/>
</dbReference>
<gene>
    <name evidence="2" type="ORF">ACEZDJ_03530</name>
</gene>
<keyword evidence="3" id="KW-1185">Reference proteome</keyword>
<accession>A0ABV6UFX1</accession>
<evidence type="ECO:0000313" key="3">
    <source>
        <dbReference type="Proteomes" id="UP001592528"/>
    </source>
</evidence>
<evidence type="ECO:0000313" key="2">
    <source>
        <dbReference type="EMBL" id="MFC1400356.1"/>
    </source>
</evidence>
<proteinExistence type="predicted"/>
<protein>
    <submittedName>
        <fullName evidence="2">Uncharacterized protein</fullName>
    </submittedName>
</protein>
<name>A0ABV6UFX1_9ACTN</name>
<organism evidence="2 3">
    <name type="scientific">Streptacidiphilus cavernicola</name>
    <dbReference type="NCBI Taxonomy" id="3342716"/>
    <lineage>
        <taxon>Bacteria</taxon>
        <taxon>Bacillati</taxon>
        <taxon>Actinomycetota</taxon>
        <taxon>Actinomycetes</taxon>
        <taxon>Kitasatosporales</taxon>
        <taxon>Streptomycetaceae</taxon>
        <taxon>Streptacidiphilus</taxon>
    </lineage>
</organism>
<dbReference type="EMBL" id="JBHEZZ010000002">
    <property type="protein sequence ID" value="MFC1400356.1"/>
    <property type="molecule type" value="Genomic_DNA"/>
</dbReference>
<comment type="caution">
    <text evidence="2">The sequence shown here is derived from an EMBL/GenBank/DDBJ whole genome shotgun (WGS) entry which is preliminary data.</text>
</comment>
<sequence length="48" mass="4740">MAGDSDTKSGGSGGDAAHREALEADQEASADGITEITQTGGDQHHAEG</sequence>
<dbReference type="RefSeq" id="WP_157623978.1">
    <property type="nucleotide sequence ID" value="NZ_JBHEZZ010000002.1"/>
</dbReference>
<reference evidence="2 3" key="1">
    <citation type="submission" date="2024-09" db="EMBL/GenBank/DDBJ databases">
        <authorList>
            <person name="Lee S.D."/>
        </authorList>
    </citation>
    <scope>NUCLEOTIDE SEQUENCE [LARGE SCALE GENOMIC DNA]</scope>
    <source>
        <strain evidence="2 3">N1-5</strain>
    </source>
</reference>